<sequence length="69" mass="7939">MNPPESSEAKMRDADDRYSRDPGIVREFASFLRHHKKWWLAPILIVTVLMMGMVFLAASPVAPFIYALF</sequence>
<keyword evidence="3" id="KW-1185">Reference proteome</keyword>
<keyword evidence="1" id="KW-0472">Membrane</keyword>
<evidence type="ECO:0000313" key="3">
    <source>
        <dbReference type="Proteomes" id="UP000318288"/>
    </source>
</evidence>
<gene>
    <name evidence="2" type="ORF">Poly51_09020</name>
</gene>
<keyword evidence="1" id="KW-0812">Transmembrane</keyword>
<evidence type="ECO:0000313" key="2">
    <source>
        <dbReference type="EMBL" id="TWU60623.1"/>
    </source>
</evidence>
<feature type="transmembrane region" description="Helical" evidence="1">
    <location>
        <begin position="38"/>
        <end position="66"/>
    </location>
</feature>
<organism evidence="2 3">
    <name type="scientific">Rubripirellula tenax</name>
    <dbReference type="NCBI Taxonomy" id="2528015"/>
    <lineage>
        <taxon>Bacteria</taxon>
        <taxon>Pseudomonadati</taxon>
        <taxon>Planctomycetota</taxon>
        <taxon>Planctomycetia</taxon>
        <taxon>Pirellulales</taxon>
        <taxon>Pirellulaceae</taxon>
        <taxon>Rubripirellula</taxon>
    </lineage>
</organism>
<protein>
    <submittedName>
        <fullName evidence="2">Uncharacterized protein</fullName>
    </submittedName>
</protein>
<evidence type="ECO:0000256" key="1">
    <source>
        <dbReference type="SAM" id="Phobius"/>
    </source>
</evidence>
<dbReference type="EMBL" id="SJPW01000001">
    <property type="protein sequence ID" value="TWU60623.1"/>
    <property type="molecule type" value="Genomic_DNA"/>
</dbReference>
<dbReference type="AlphaFoldDB" id="A0A5C6FJ73"/>
<dbReference type="InterPro" id="IPR046031">
    <property type="entry name" value="DUF5989"/>
</dbReference>
<name>A0A5C6FJ73_9BACT</name>
<accession>A0A5C6FJ73</accession>
<proteinExistence type="predicted"/>
<dbReference type="RefSeq" id="WP_222435782.1">
    <property type="nucleotide sequence ID" value="NZ_SJPW01000001.1"/>
</dbReference>
<dbReference type="Pfam" id="PF19451">
    <property type="entry name" value="DUF5989"/>
    <property type="match status" value="1"/>
</dbReference>
<reference evidence="2 3" key="1">
    <citation type="submission" date="2019-02" db="EMBL/GenBank/DDBJ databases">
        <title>Deep-cultivation of Planctomycetes and their phenomic and genomic characterization uncovers novel biology.</title>
        <authorList>
            <person name="Wiegand S."/>
            <person name="Jogler M."/>
            <person name="Boedeker C."/>
            <person name="Pinto D."/>
            <person name="Vollmers J."/>
            <person name="Rivas-Marin E."/>
            <person name="Kohn T."/>
            <person name="Peeters S.H."/>
            <person name="Heuer A."/>
            <person name="Rast P."/>
            <person name="Oberbeckmann S."/>
            <person name="Bunk B."/>
            <person name="Jeske O."/>
            <person name="Meyerdierks A."/>
            <person name="Storesund J.E."/>
            <person name="Kallscheuer N."/>
            <person name="Luecker S."/>
            <person name="Lage O.M."/>
            <person name="Pohl T."/>
            <person name="Merkel B.J."/>
            <person name="Hornburger P."/>
            <person name="Mueller R.-W."/>
            <person name="Bruemmer F."/>
            <person name="Labrenz M."/>
            <person name="Spormann A.M."/>
            <person name="Op Den Camp H."/>
            <person name="Overmann J."/>
            <person name="Amann R."/>
            <person name="Jetten M.S.M."/>
            <person name="Mascher T."/>
            <person name="Medema M.H."/>
            <person name="Devos D.P."/>
            <person name="Kaster A.-K."/>
            <person name="Ovreas L."/>
            <person name="Rohde M."/>
            <person name="Galperin M.Y."/>
            <person name="Jogler C."/>
        </authorList>
    </citation>
    <scope>NUCLEOTIDE SEQUENCE [LARGE SCALE GENOMIC DNA]</scope>
    <source>
        <strain evidence="2 3">Poly51</strain>
    </source>
</reference>
<dbReference type="Proteomes" id="UP000318288">
    <property type="component" value="Unassembled WGS sequence"/>
</dbReference>
<comment type="caution">
    <text evidence="2">The sequence shown here is derived from an EMBL/GenBank/DDBJ whole genome shotgun (WGS) entry which is preliminary data.</text>
</comment>
<keyword evidence="1" id="KW-1133">Transmembrane helix</keyword>